<sequence length="143" mass="15386">MFTTANSILIIAALFDAAAAIAHLACLAIGGSAFRFLGAGERLAGEFEAGKIQPILVTILIAFILFSWSIFALSGAGVVALLPFTKWILMAVSIVLIIRALGFSLLKPYFPENSMKFWLISSGICFVMGIAHLYGVMSLWNQL</sequence>
<proteinExistence type="predicted"/>
<dbReference type="RefSeq" id="WP_042089706.1">
    <property type="nucleotide sequence ID" value="NZ_BKNL01000131.1"/>
</dbReference>
<dbReference type="AlphaFoldDB" id="A0A0A8TTQ0"/>
<dbReference type="EMBL" id="CP092085">
    <property type="protein sequence ID" value="UUN99563.1"/>
    <property type="molecule type" value="Genomic_DNA"/>
</dbReference>
<reference evidence="1" key="1">
    <citation type="submission" date="2022-02" db="EMBL/GenBank/DDBJ databases">
        <title>Characterization of Tn125 harboring carbapenem-resistant Acinetobacter bereziniae clinical isolates.</title>
        <authorList>
            <person name="Wong N.-K."/>
            <person name="Pan Q."/>
        </authorList>
    </citation>
    <scope>NUCLEOTIDE SEQUENCE</scope>
    <source>
        <strain evidence="1">GD03393</strain>
    </source>
</reference>
<evidence type="ECO:0000313" key="2">
    <source>
        <dbReference type="Proteomes" id="UP000644140"/>
    </source>
</evidence>
<dbReference type="eggNOG" id="ENOG50303H9">
    <property type="taxonomic scope" value="Bacteria"/>
</dbReference>
<accession>A0A0A8TTQ0</accession>
<organism evidence="1 2">
    <name type="scientific">Acinetobacter bereziniae</name>
    <name type="common">Acinetobacter genomosp. 10</name>
    <dbReference type="NCBI Taxonomy" id="106648"/>
    <lineage>
        <taxon>Bacteria</taxon>
        <taxon>Pseudomonadati</taxon>
        <taxon>Pseudomonadota</taxon>
        <taxon>Gammaproteobacteria</taxon>
        <taxon>Moraxellales</taxon>
        <taxon>Moraxellaceae</taxon>
        <taxon>Acinetobacter</taxon>
    </lineage>
</organism>
<protein>
    <submittedName>
        <fullName evidence="1">Uncharacterized protein</fullName>
    </submittedName>
</protein>
<gene>
    <name evidence="1" type="ORF">I9054_008990</name>
</gene>
<name>A0A0A8TTQ0_ACIBZ</name>
<evidence type="ECO:0000313" key="1">
    <source>
        <dbReference type="EMBL" id="UUN99563.1"/>
    </source>
</evidence>
<dbReference type="Proteomes" id="UP000644140">
    <property type="component" value="Chromosome"/>
</dbReference>